<reference evidence="5" key="1">
    <citation type="journal article" date="2014" name="Front. Microbiol.">
        <title>High frequency of phylogenetically diverse reductive dehalogenase-homologous genes in deep subseafloor sedimentary metagenomes.</title>
        <authorList>
            <person name="Kawai M."/>
            <person name="Futagami T."/>
            <person name="Toyoda A."/>
            <person name="Takaki Y."/>
            <person name="Nishi S."/>
            <person name="Hori S."/>
            <person name="Arai W."/>
            <person name="Tsubouchi T."/>
            <person name="Morono Y."/>
            <person name="Uchiyama I."/>
            <person name="Ito T."/>
            <person name="Fujiyama A."/>
            <person name="Inagaki F."/>
            <person name="Takami H."/>
        </authorList>
    </citation>
    <scope>NUCLEOTIDE SEQUENCE</scope>
    <source>
        <strain evidence="5">Expedition CK06-06</strain>
    </source>
</reference>
<dbReference type="InterPro" id="IPR003728">
    <property type="entry name" value="Ribosome_maturation_RimP"/>
</dbReference>
<dbReference type="InterPro" id="IPR028989">
    <property type="entry name" value="RimP_N"/>
</dbReference>
<feature type="non-terminal residue" evidence="5">
    <location>
        <position position="1"/>
    </location>
</feature>
<dbReference type="GO" id="GO:0005829">
    <property type="term" value="C:cytosol"/>
    <property type="evidence" value="ECO:0007669"/>
    <property type="project" value="TreeGrafter"/>
</dbReference>
<organism evidence="5">
    <name type="scientific">marine sediment metagenome</name>
    <dbReference type="NCBI Taxonomy" id="412755"/>
    <lineage>
        <taxon>unclassified sequences</taxon>
        <taxon>metagenomes</taxon>
        <taxon>ecological metagenomes</taxon>
    </lineage>
</organism>
<dbReference type="Pfam" id="PF02576">
    <property type="entry name" value="RimP_N"/>
    <property type="match status" value="1"/>
</dbReference>
<name>X1F5E6_9ZZZZ</name>
<evidence type="ECO:0000256" key="2">
    <source>
        <dbReference type="ARBA" id="ARBA00022517"/>
    </source>
</evidence>
<gene>
    <name evidence="5" type="ORF">S03H2_26265</name>
</gene>
<dbReference type="PANTHER" id="PTHR33867:SF1">
    <property type="entry name" value="RIBOSOME MATURATION FACTOR RIMP"/>
    <property type="match status" value="1"/>
</dbReference>
<dbReference type="InterPro" id="IPR028998">
    <property type="entry name" value="RimP_C"/>
</dbReference>
<dbReference type="GO" id="GO:0006412">
    <property type="term" value="P:translation"/>
    <property type="evidence" value="ECO:0007669"/>
    <property type="project" value="TreeGrafter"/>
</dbReference>
<dbReference type="NCBIfam" id="NF002531">
    <property type="entry name" value="PRK02001.1"/>
    <property type="match status" value="1"/>
</dbReference>
<protein>
    <recommendedName>
        <fullName evidence="6">Ribosome maturation factor RimP N-terminal domain-containing protein</fullName>
    </recommendedName>
</protein>
<dbReference type="InterPro" id="IPR035956">
    <property type="entry name" value="RimP_N_sf"/>
</dbReference>
<dbReference type="PANTHER" id="PTHR33867">
    <property type="entry name" value="RIBOSOME MATURATION FACTOR RIMP"/>
    <property type="match status" value="1"/>
</dbReference>
<dbReference type="GO" id="GO:0000028">
    <property type="term" value="P:ribosomal small subunit assembly"/>
    <property type="evidence" value="ECO:0007669"/>
    <property type="project" value="TreeGrafter"/>
</dbReference>
<evidence type="ECO:0008006" key="6">
    <source>
        <dbReference type="Google" id="ProtNLM"/>
    </source>
</evidence>
<feature type="domain" description="Ribosome maturation factor RimP N-terminal" evidence="3">
    <location>
        <begin position="7"/>
        <end position="73"/>
    </location>
</feature>
<feature type="non-terminal residue" evidence="5">
    <location>
        <position position="117"/>
    </location>
</feature>
<evidence type="ECO:0000256" key="1">
    <source>
        <dbReference type="ARBA" id="ARBA00022490"/>
    </source>
</evidence>
<sequence length="117" mass="13221">EEKIVKLINELVTEKDLFIVKLEVNTSNTIKLLVDSHKGIQINECVALSRSIENGLDREKEDFELTVSSPGLDSPFTVLQQYQKNIGREVKVKLHDGKKLQGILIQADDKGFSIEEK</sequence>
<dbReference type="EMBL" id="BARU01015159">
    <property type="protein sequence ID" value="GAH40866.1"/>
    <property type="molecule type" value="Genomic_DNA"/>
</dbReference>
<evidence type="ECO:0000259" key="4">
    <source>
        <dbReference type="Pfam" id="PF17384"/>
    </source>
</evidence>
<dbReference type="HAMAP" id="MF_01077">
    <property type="entry name" value="RimP"/>
    <property type="match status" value="1"/>
</dbReference>
<accession>X1F5E6</accession>
<dbReference type="Gene3D" id="3.30.300.70">
    <property type="entry name" value="RimP-like superfamily, N-terminal"/>
    <property type="match status" value="1"/>
</dbReference>
<dbReference type="Pfam" id="PF17384">
    <property type="entry name" value="DUF150_C"/>
    <property type="match status" value="1"/>
</dbReference>
<evidence type="ECO:0000313" key="5">
    <source>
        <dbReference type="EMBL" id="GAH40866.1"/>
    </source>
</evidence>
<feature type="domain" description="Ribosome maturation factor RimP C-terminal" evidence="4">
    <location>
        <begin position="79"/>
        <end position="115"/>
    </location>
</feature>
<dbReference type="SUPFAM" id="SSF75420">
    <property type="entry name" value="YhbC-like, N-terminal domain"/>
    <property type="match status" value="1"/>
</dbReference>
<evidence type="ECO:0000259" key="3">
    <source>
        <dbReference type="Pfam" id="PF02576"/>
    </source>
</evidence>
<comment type="caution">
    <text evidence="5">The sequence shown here is derived from an EMBL/GenBank/DDBJ whole genome shotgun (WGS) entry which is preliminary data.</text>
</comment>
<keyword evidence="1" id="KW-0963">Cytoplasm</keyword>
<proteinExistence type="inferred from homology"/>
<dbReference type="AlphaFoldDB" id="X1F5E6"/>
<keyword evidence="2" id="KW-0690">Ribosome biogenesis</keyword>